<dbReference type="GO" id="GO:0005694">
    <property type="term" value="C:chromosome"/>
    <property type="evidence" value="ECO:0007669"/>
    <property type="project" value="TreeGrafter"/>
</dbReference>
<feature type="region of interest" description="Disordered" evidence="7">
    <location>
        <begin position="575"/>
        <end position="594"/>
    </location>
</feature>
<evidence type="ECO:0000313" key="9">
    <source>
        <dbReference type="Proteomes" id="UP000504630"/>
    </source>
</evidence>
<feature type="region of interest" description="Disordered" evidence="7">
    <location>
        <begin position="1"/>
        <end position="28"/>
    </location>
</feature>
<keyword evidence="3" id="KW-0597">Phosphoprotein</keyword>
<feature type="region of interest" description="Disordered" evidence="7">
    <location>
        <begin position="616"/>
        <end position="650"/>
    </location>
</feature>
<comment type="subcellular location">
    <subcellularLocation>
        <location evidence="1">Nucleus</location>
    </subcellularLocation>
</comment>
<feature type="compositionally biased region" description="Polar residues" evidence="7">
    <location>
        <begin position="875"/>
        <end position="884"/>
    </location>
</feature>
<feature type="compositionally biased region" description="Polar residues" evidence="7">
    <location>
        <begin position="486"/>
        <end position="495"/>
    </location>
</feature>
<dbReference type="GO" id="GO:0007088">
    <property type="term" value="P:regulation of mitotic nuclear division"/>
    <property type="evidence" value="ECO:0007669"/>
    <property type="project" value="TreeGrafter"/>
</dbReference>
<evidence type="ECO:0000256" key="7">
    <source>
        <dbReference type="SAM" id="MobiDB-lite"/>
    </source>
</evidence>
<evidence type="ECO:0000256" key="2">
    <source>
        <dbReference type="ARBA" id="ARBA00022499"/>
    </source>
</evidence>
<dbReference type="FunCoup" id="A0A6J2QDS0">
    <property type="interactions" value="836"/>
</dbReference>
<organism evidence="9 10">
    <name type="scientific">Cottoperca gobio</name>
    <name type="common">Frogmouth</name>
    <name type="synonym">Aphritis gobio</name>
    <dbReference type="NCBI Taxonomy" id="56716"/>
    <lineage>
        <taxon>Eukaryota</taxon>
        <taxon>Metazoa</taxon>
        <taxon>Chordata</taxon>
        <taxon>Craniata</taxon>
        <taxon>Vertebrata</taxon>
        <taxon>Euteleostomi</taxon>
        <taxon>Actinopterygii</taxon>
        <taxon>Neopterygii</taxon>
        <taxon>Teleostei</taxon>
        <taxon>Neoteleostei</taxon>
        <taxon>Acanthomorphata</taxon>
        <taxon>Eupercaria</taxon>
        <taxon>Perciformes</taxon>
        <taxon>Notothenioidei</taxon>
        <taxon>Bovichtidae</taxon>
        <taxon>Cottoperca</taxon>
    </lineage>
</organism>
<dbReference type="PANTHER" id="PTHR21603:SF16">
    <property type="entry name" value="CELL DIVISION CYCLE-ASSOCIATED PROTEIN 2"/>
    <property type="match status" value="1"/>
</dbReference>
<evidence type="ECO:0000256" key="6">
    <source>
        <dbReference type="ARBA" id="ARBA00023306"/>
    </source>
</evidence>
<dbReference type="Pfam" id="PF15276">
    <property type="entry name" value="PP1_bind"/>
    <property type="match status" value="1"/>
</dbReference>
<feature type="compositionally biased region" description="Polar residues" evidence="7">
    <location>
        <begin position="1"/>
        <end position="12"/>
    </location>
</feature>
<feature type="region of interest" description="Disordered" evidence="7">
    <location>
        <begin position="824"/>
        <end position="892"/>
    </location>
</feature>
<dbReference type="CTD" id="157313"/>
<dbReference type="KEGG" id="cgob:115014097"/>
<evidence type="ECO:0000256" key="4">
    <source>
        <dbReference type="ARBA" id="ARBA00022843"/>
    </source>
</evidence>
<keyword evidence="9" id="KW-1185">Reference proteome</keyword>
<dbReference type="InParanoid" id="A0A6J2QDS0"/>
<feature type="region of interest" description="Disordered" evidence="7">
    <location>
        <begin position="447"/>
        <end position="543"/>
    </location>
</feature>
<accession>A0A6J2QDS0</accession>
<feature type="domain" description="PP1-binding" evidence="8">
    <location>
        <begin position="311"/>
        <end position="360"/>
    </location>
</feature>
<evidence type="ECO:0000259" key="8">
    <source>
        <dbReference type="Pfam" id="PF15276"/>
    </source>
</evidence>
<dbReference type="InterPro" id="IPR029334">
    <property type="entry name" value="PP1-bd"/>
</dbReference>
<dbReference type="AlphaFoldDB" id="A0A6J2QDS0"/>
<feature type="compositionally biased region" description="Polar residues" evidence="7">
    <location>
        <begin position="782"/>
        <end position="796"/>
    </location>
</feature>
<feature type="region of interest" description="Disordered" evidence="7">
    <location>
        <begin position="667"/>
        <end position="803"/>
    </location>
</feature>
<feature type="compositionally biased region" description="Basic residues" evidence="7">
    <location>
        <begin position="531"/>
        <end position="542"/>
    </location>
</feature>
<protein>
    <submittedName>
        <fullName evidence="10">LOW QUALITY PROTEIN: cell division cycle-associated protein 2</fullName>
    </submittedName>
</protein>
<sequence length="892" mass="96948">MATVEMNTSSPEGDQKENLLPPSEEDSLPVLIDTTAPMNFSDLTPCQFGISVQSFTPASLSNRKDKSRLAQMKVRRRSNIGVRGSPETNSLIRFIAQQRMKTPPISQTPELVRSSPLLPRVASTLRQKMASFQSLMDVEESEVCDPMPRQDSNTGGCIKTRDYLSDGNSHYGGKENHPPMMTPIPSKRRRLGPGGCEVASAPIHPFSLKEHEEEEEQETLPSSDAVQEAQTVLLSPNLHIDFELRACSRAKNQQDGVFELQSLGQPPADDPAAASPAWPASPFCIRSLPSLLEMKPTGEDDSTGTSAANKKKKSVRFGCPLSPEFFDKNLPPSTPLQKGGTPARAPTPGVSLQPCSVLKTPQRVASQTSQAQPDLSSPTDGASPPLAMSRNRRMSSVGEDREEEDGEIVFPSVEEIDSAATRDPDCTWYAQRLNLNAAFLEESLAQVLTESEPSAPSLLEQPPSEEEKQHEAAVEAPALRPRNRTKQSVPEQSCSGEAPARCSGRKRKQPEESQPVKRSTRSAAKSASGKMKMKRTAARRWSRGVDRSLYGSRAYASKNPNLSPITEKLCLSGGSAAAQHTPSTSCTATNHETHENPELLNDDQAIVDFAVTNALESPSEDSVTSQNSTERTAGRGRGLAEQRVRGGAQKTMKVSVAEEFLLIEETLDETGGTRREDQTSTDFKASREPAHPIPEEVDTEGNAQTSADTHCTDSDEKLESHGSLDAPTSDCLPSDDESNNMLPVQRKATRGGRSAGSSAVLQELAEERQTSHEAEEKGQGDQAASQQEDLIRSSSDSQEEGGVAPLYLAPWQAEFNLEDVFKPVATRGQRSVRRSLRNQRNQSNAEHGSHSVGLAWLPRTSPESSKEARRRTQGRRLSSATPVQPSLPEEAS</sequence>
<feature type="compositionally biased region" description="Polar residues" evidence="7">
    <location>
        <begin position="578"/>
        <end position="590"/>
    </location>
</feature>
<reference evidence="10" key="1">
    <citation type="submission" date="2025-08" db="UniProtKB">
        <authorList>
            <consortium name="RefSeq"/>
        </authorList>
    </citation>
    <scope>IDENTIFICATION</scope>
</reference>
<dbReference type="Proteomes" id="UP000504630">
    <property type="component" value="Chromosome 9"/>
</dbReference>
<feature type="compositionally biased region" description="Polar residues" evidence="7">
    <location>
        <begin position="616"/>
        <end position="631"/>
    </location>
</feature>
<evidence type="ECO:0000256" key="3">
    <source>
        <dbReference type="ARBA" id="ARBA00022553"/>
    </source>
</evidence>
<keyword evidence="10" id="KW-0132">Cell division</keyword>
<feature type="compositionally biased region" description="Basic and acidic residues" evidence="7">
    <location>
        <begin position="710"/>
        <end position="722"/>
    </location>
</feature>
<dbReference type="GeneID" id="115014097"/>
<keyword evidence="2" id="KW-1017">Isopeptide bond</keyword>
<feature type="compositionally biased region" description="Polar residues" evidence="7">
    <location>
        <begin position="363"/>
        <end position="380"/>
    </location>
</feature>
<feature type="compositionally biased region" description="Low complexity" evidence="7">
    <location>
        <begin position="450"/>
        <end position="462"/>
    </location>
</feature>
<dbReference type="OrthoDB" id="9947694at2759"/>
<gene>
    <name evidence="10" type="primary">cdca2</name>
</gene>
<feature type="compositionally biased region" description="Basic and acidic residues" evidence="7">
    <location>
        <begin position="671"/>
        <end position="694"/>
    </location>
</feature>
<dbReference type="RefSeq" id="XP_029296608.1">
    <property type="nucleotide sequence ID" value="XM_029440748.1"/>
</dbReference>
<feature type="compositionally biased region" description="Low complexity" evidence="7">
    <location>
        <begin position="521"/>
        <end position="530"/>
    </location>
</feature>
<dbReference type="GO" id="GO:0005634">
    <property type="term" value="C:nucleus"/>
    <property type="evidence" value="ECO:0007669"/>
    <property type="project" value="UniProtKB-SubCell"/>
</dbReference>
<evidence type="ECO:0000256" key="5">
    <source>
        <dbReference type="ARBA" id="ARBA00023242"/>
    </source>
</evidence>
<evidence type="ECO:0000313" key="10">
    <source>
        <dbReference type="RefSeq" id="XP_029296608.1"/>
    </source>
</evidence>
<proteinExistence type="predicted"/>
<evidence type="ECO:0000256" key="1">
    <source>
        <dbReference type="ARBA" id="ARBA00004123"/>
    </source>
</evidence>
<keyword evidence="5" id="KW-0539">Nucleus</keyword>
<name>A0A6J2QDS0_COTGO</name>
<feature type="compositionally biased region" description="Basic and acidic residues" evidence="7">
    <location>
        <begin position="765"/>
        <end position="779"/>
    </location>
</feature>
<dbReference type="PANTHER" id="PTHR21603">
    <property type="entry name" value="ANTIGEN KI-67-LIKE PROTEIN"/>
    <property type="match status" value="1"/>
</dbReference>
<keyword evidence="4" id="KW-0832">Ubl conjugation</keyword>
<dbReference type="GO" id="GO:0051983">
    <property type="term" value="P:regulation of chromosome segregation"/>
    <property type="evidence" value="ECO:0007669"/>
    <property type="project" value="TreeGrafter"/>
</dbReference>
<feature type="region of interest" description="Disordered" evidence="7">
    <location>
        <begin position="294"/>
        <end position="422"/>
    </location>
</feature>
<dbReference type="GO" id="GO:0051301">
    <property type="term" value="P:cell division"/>
    <property type="evidence" value="ECO:0007669"/>
    <property type="project" value="UniProtKB-KW"/>
</dbReference>
<keyword evidence="6" id="KW-0131">Cell cycle</keyword>